<dbReference type="EMBL" id="BTGU01000650">
    <property type="protein sequence ID" value="GMN68590.1"/>
    <property type="molecule type" value="Genomic_DNA"/>
</dbReference>
<reference evidence="2" key="1">
    <citation type="submission" date="2023-07" db="EMBL/GenBank/DDBJ databases">
        <title>draft genome sequence of fig (Ficus carica).</title>
        <authorList>
            <person name="Takahashi T."/>
            <person name="Nishimura K."/>
        </authorList>
    </citation>
    <scope>NUCLEOTIDE SEQUENCE</scope>
</reference>
<dbReference type="EMBL" id="BTGU01000649">
    <property type="protein sequence ID" value="GMN68579.1"/>
    <property type="molecule type" value="Genomic_DNA"/>
</dbReference>
<keyword evidence="1" id="KW-0812">Transmembrane</keyword>
<evidence type="ECO:0000256" key="1">
    <source>
        <dbReference type="SAM" id="Phobius"/>
    </source>
</evidence>
<dbReference type="AlphaFoldDB" id="A0AA88EHB3"/>
<gene>
    <name evidence="2" type="ORF">TIFTF001_037636</name>
    <name evidence="3" type="ORF">TIFTF001_037646</name>
</gene>
<protein>
    <submittedName>
        <fullName evidence="2">Uncharacterized protein</fullName>
    </submittedName>
</protein>
<keyword evidence="1" id="KW-0472">Membrane</keyword>
<evidence type="ECO:0000313" key="4">
    <source>
        <dbReference type="Proteomes" id="UP001187192"/>
    </source>
</evidence>
<keyword evidence="1" id="KW-1133">Transmembrane helix</keyword>
<comment type="caution">
    <text evidence="2">The sequence shown here is derived from an EMBL/GenBank/DDBJ whole genome shotgun (WGS) entry which is preliminary data.</text>
</comment>
<feature type="transmembrane region" description="Helical" evidence="1">
    <location>
        <begin position="75"/>
        <end position="94"/>
    </location>
</feature>
<accession>A0AA88EHB3</accession>
<feature type="transmembrane region" description="Helical" evidence="1">
    <location>
        <begin position="24"/>
        <end position="43"/>
    </location>
</feature>
<sequence length="124" mass="13965">MDITSTNHGISGTYDKTMNKTFKYGTKMVIDLGMVSCMLYFTVEAVKKMKHVNDHRNGGTDHNEKHPTGLGHWDAILTLVVCVLLFFLVTFDLVMSCHSFVTHIVSCHTHEIGTLDQNNPRIIV</sequence>
<evidence type="ECO:0000313" key="2">
    <source>
        <dbReference type="EMBL" id="GMN68579.1"/>
    </source>
</evidence>
<name>A0AA88EHB3_FICCA</name>
<evidence type="ECO:0000313" key="3">
    <source>
        <dbReference type="EMBL" id="GMN68590.1"/>
    </source>
</evidence>
<dbReference type="Proteomes" id="UP001187192">
    <property type="component" value="Unassembled WGS sequence"/>
</dbReference>
<organism evidence="2 4">
    <name type="scientific">Ficus carica</name>
    <name type="common">Common fig</name>
    <dbReference type="NCBI Taxonomy" id="3494"/>
    <lineage>
        <taxon>Eukaryota</taxon>
        <taxon>Viridiplantae</taxon>
        <taxon>Streptophyta</taxon>
        <taxon>Embryophyta</taxon>
        <taxon>Tracheophyta</taxon>
        <taxon>Spermatophyta</taxon>
        <taxon>Magnoliopsida</taxon>
        <taxon>eudicotyledons</taxon>
        <taxon>Gunneridae</taxon>
        <taxon>Pentapetalae</taxon>
        <taxon>rosids</taxon>
        <taxon>fabids</taxon>
        <taxon>Rosales</taxon>
        <taxon>Moraceae</taxon>
        <taxon>Ficeae</taxon>
        <taxon>Ficus</taxon>
    </lineage>
</organism>
<keyword evidence="4" id="KW-1185">Reference proteome</keyword>
<proteinExistence type="predicted"/>